<evidence type="ECO:0000313" key="14">
    <source>
        <dbReference type="EMBL" id="SSX08549.1"/>
    </source>
</evidence>
<feature type="transmembrane region" description="Helical" evidence="13">
    <location>
        <begin position="68"/>
        <end position="89"/>
    </location>
</feature>
<dbReference type="GO" id="GO:0005886">
    <property type="term" value="C:plasma membrane"/>
    <property type="evidence" value="ECO:0007669"/>
    <property type="project" value="TreeGrafter"/>
</dbReference>
<evidence type="ECO:0000313" key="15">
    <source>
        <dbReference type="EMBL" id="SSX28465.1"/>
    </source>
</evidence>
<evidence type="ECO:0000256" key="6">
    <source>
        <dbReference type="ARBA" id="ARBA00022989"/>
    </source>
</evidence>
<organism evidence="15">
    <name type="scientific">Culicoides sonorensis</name>
    <name type="common">Biting midge</name>
    <dbReference type="NCBI Taxonomy" id="179676"/>
    <lineage>
        <taxon>Eukaryota</taxon>
        <taxon>Metazoa</taxon>
        <taxon>Ecdysozoa</taxon>
        <taxon>Arthropoda</taxon>
        <taxon>Hexapoda</taxon>
        <taxon>Insecta</taxon>
        <taxon>Pterygota</taxon>
        <taxon>Neoptera</taxon>
        <taxon>Endopterygota</taxon>
        <taxon>Diptera</taxon>
        <taxon>Nematocera</taxon>
        <taxon>Chironomoidea</taxon>
        <taxon>Ceratopogonidae</taxon>
        <taxon>Ceratopogoninae</taxon>
        <taxon>Culicoides</taxon>
        <taxon>Monoculicoides</taxon>
    </lineage>
</organism>
<evidence type="ECO:0000256" key="1">
    <source>
        <dbReference type="ARBA" id="ARBA00004141"/>
    </source>
</evidence>
<proteinExistence type="inferred from homology"/>
<dbReference type="EMBL" id="UFQT01001009">
    <property type="protein sequence ID" value="SSX28465.1"/>
    <property type="molecule type" value="Genomic_DNA"/>
</dbReference>
<dbReference type="VEuPathDB" id="VectorBase:CSON000062"/>
<protein>
    <submittedName>
        <fullName evidence="15">CSON000062 protein</fullName>
    </submittedName>
</protein>
<keyword evidence="8 12" id="KW-0406">Ion transport</keyword>
<dbReference type="Gene3D" id="2.60.470.10">
    <property type="entry name" value="Acid-sensing ion channels like domains"/>
    <property type="match status" value="1"/>
</dbReference>
<dbReference type="AlphaFoldDB" id="A0A336MDV5"/>
<evidence type="ECO:0000256" key="11">
    <source>
        <dbReference type="ARBA" id="ARBA00023303"/>
    </source>
</evidence>
<dbReference type="Pfam" id="PF00858">
    <property type="entry name" value="ASC"/>
    <property type="match status" value="1"/>
</dbReference>
<evidence type="ECO:0000256" key="12">
    <source>
        <dbReference type="RuleBase" id="RU000679"/>
    </source>
</evidence>
<dbReference type="OMA" id="NGFCCSF"/>
<feature type="transmembrane region" description="Helical" evidence="13">
    <location>
        <begin position="481"/>
        <end position="507"/>
    </location>
</feature>
<sequence>MVNKQGLSENVSQQTSKTGKIKILNFQKFLELKWIVWIKARLSIFCRLTATHTCHYLVENIFSTSEKIFWFMLFSISSVIAGILLWYSLYLSSDTPTVTVVETTHYPVYKIPFPGVTICSSNKISKKAIMALARELKNPKQNATLNDNLAILKLISGYMDLASSYGSSYKDLDNLLAYNKININYVMSRVMPLCNEIVEKCFWLGTEVRCDAFFKPIDTFQGLCCAFNYIGLKATSKTTSQGSNSILQQVKLVSASGPSSGLIVVLNPLSEDYFYSRFRMTGFRVIIHDSYDFPELNAPNLMIQQGYVSYIGVMPEYTYSKDEIYGKDISIRQCYGEDEIDMNVMKKYSFINCMVECRRLIAYQLCKCIPYNFPKNGTLPTCTATKQTCIMQFNRIINDVNPQINESIGLMPDLPWRQDSCNCLASCKYYQYTAEVSQGKANFNSSVKSQFYLRGFKPGNQSILHVFYTDIVTTVYRRDMFLNWMSVLAMFGGFTGLFMGVSLVGFYEISYVFTVRNIFDYLAERSRKIFVKKMKKRESEDYRRKSRIQFDLQENLKY</sequence>
<comment type="similarity">
    <text evidence="2 12">Belongs to the amiloride-sensitive sodium channel (TC 1.A.6) family.</text>
</comment>
<reference evidence="14" key="1">
    <citation type="submission" date="2018-04" db="EMBL/GenBank/DDBJ databases">
        <authorList>
            <person name="Go L.Y."/>
            <person name="Mitchell J.A."/>
        </authorList>
    </citation>
    <scope>NUCLEOTIDE SEQUENCE</scope>
    <source>
        <tissue evidence="14">Whole organism</tissue>
    </source>
</reference>
<evidence type="ECO:0000256" key="8">
    <source>
        <dbReference type="ARBA" id="ARBA00023065"/>
    </source>
</evidence>
<keyword evidence="10 12" id="KW-0739">Sodium transport</keyword>
<accession>A0A336MDV5</accession>
<keyword evidence="3 12" id="KW-0813">Transport</keyword>
<dbReference type="GO" id="GO:0015280">
    <property type="term" value="F:ligand-gated sodium channel activity"/>
    <property type="evidence" value="ECO:0007669"/>
    <property type="project" value="TreeGrafter"/>
</dbReference>
<dbReference type="PANTHER" id="PTHR11690">
    <property type="entry name" value="AMILORIDE-SENSITIVE SODIUM CHANNEL-RELATED"/>
    <property type="match status" value="1"/>
</dbReference>
<dbReference type="EMBL" id="UFQS01001009">
    <property type="protein sequence ID" value="SSX08549.1"/>
    <property type="molecule type" value="Genomic_DNA"/>
</dbReference>
<reference evidence="15" key="2">
    <citation type="submission" date="2018-07" db="EMBL/GenBank/DDBJ databases">
        <authorList>
            <person name="Quirk P.G."/>
            <person name="Krulwich T.A."/>
        </authorList>
    </citation>
    <scope>NUCLEOTIDE SEQUENCE</scope>
</reference>
<evidence type="ECO:0000256" key="4">
    <source>
        <dbReference type="ARBA" id="ARBA00022461"/>
    </source>
</evidence>
<keyword evidence="4 12" id="KW-0894">Sodium channel</keyword>
<gene>
    <name evidence="15" type="primary">CSON000062</name>
</gene>
<evidence type="ECO:0000256" key="7">
    <source>
        <dbReference type="ARBA" id="ARBA00023053"/>
    </source>
</evidence>
<dbReference type="InterPro" id="IPR001873">
    <property type="entry name" value="ENaC"/>
</dbReference>
<keyword evidence="5 12" id="KW-0812">Transmembrane</keyword>
<keyword evidence="9 13" id="KW-0472">Membrane</keyword>
<evidence type="ECO:0000256" key="5">
    <source>
        <dbReference type="ARBA" id="ARBA00022692"/>
    </source>
</evidence>
<dbReference type="PANTHER" id="PTHR11690:SF237">
    <property type="entry name" value="PICKPOCKET 16-RELATED"/>
    <property type="match status" value="1"/>
</dbReference>
<keyword evidence="7" id="KW-0915">Sodium</keyword>
<comment type="subcellular location">
    <subcellularLocation>
        <location evidence="1">Membrane</location>
        <topology evidence="1">Multi-pass membrane protein</topology>
    </subcellularLocation>
</comment>
<dbReference type="PRINTS" id="PR01078">
    <property type="entry name" value="AMINACHANNEL"/>
</dbReference>
<evidence type="ECO:0000256" key="10">
    <source>
        <dbReference type="ARBA" id="ARBA00023201"/>
    </source>
</evidence>
<keyword evidence="11 12" id="KW-0407">Ion channel</keyword>
<evidence type="ECO:0000256" key="2">
    <source>
        <dbReference type="ARBA" id="ARBA00007193"/>
    </source>
</evidence>
<name>A0A336MDV5_CULSO</name>
<evidence type="ECO:0000256" key="3">
    <source>
        <dbReference type="ARBA" id="ARBA00022448"/>
    </source>
</evidence>
<keyword evidence="6 13" id="KW-1133">Transmembrane helix</keyword>
<evidence type="ECO:0000256" key="9">
    <source>
        <dbReference type="ARBA" id="ARBA00023136"/>
    </source>
</evidence>
<evidence type="ECO:0000256" key="13">
    <source>
        <dbReference type="SAM" id="Phobius"/>
    </source>
</evidence>